<dbReference type="EMBL" id="JAWQEG010000259">
    <property type="protein sequence ID" value="KAK3892457.1"/>
    <property type="molecule type" value="Genomic_DNA"/>
</dbReference>
<dbReference type="AlphaFoldDB" id="A0AAE1GIL1"/>
<feature type="compositionally biased region" description="Basic and acidic residues" evidence="1">
    <location>
        <begin position="1"/>
        <end position="19"/>
    </location>
</feature>
<sequence>MAERIRYRDGPQEETRESMEYTTAQIPDGSDTPFRGFPPQQEGVRPPRCTLWLPPQCQGQQGKSPPLRARSKSRSRGSKHSAKSRTRSAKDPEGS</sequence>
<comment type="caution">
    <text evidence="2">The sequence shown here is derived from an EMBL/GenBank/DDBJ whole genome shotgun (WGS) entry which is preliminary data.</text>
</comment>
<organism evidence="2 3">
    <name type="scientific">Petrolisthes cinctipes</name>
    <name type="common">Flat porcelain crab</name>
    <dbReference type="NCBI Taxonomy" id="88211"/>
    <lineage>
        <taxon>Eukaryota</taxon>
        <taxon>Metazoa</taxon>
        <taxon>Ecdysozoa</taxon>
        <taxon>Arthropoda</taxon>
        <taxon>Crustacea</taxon>
        <taxon>Multicrustacea</taxon>
        <taxon>Malacostraca</taxon>
        <taxon>Eumalacostraca</taxon>
        <taxon>Eucarida</taxon>
        <taxon>Decapoda</taxon>
        <taxon>Pleocyemata</taxon>
        <taxon>Anomura</taxon>
        <taxon>Galatheoidea</taxon>
        <taxon>Porcellanidae</taxon>
        <taxon>Petrolisthes</taxon>
    </lineage>
</organism>
<evidence type="ECO:0000256" key="1">
    <source>
        <dbReference type="SAM" id="MobiDB-lite"/>
    </source>
</evidence>
<feature type="region of interest" description="Disordered" evidence="1">
    <location>
        <begin position="1"/>
        <end position="95"/>
    </location>
</feature>
<evidence type="ECO:0000313" key="2">
    <source>
        <dbReference type="EMBL" id="KAK3892457.1"/>
    </source>
</evidence>
<protein>
    <submittedName>
        <fullName evidence="2">Uncharacterized protein</fullName>
    </submittedName>
</protein>
<evidence type="ECO:0000313" key="3">
    <source>
        <dbReference type="Proteomes" id="UP001286313"/>
    </source>
</evidence>
<dbReference type="Proteomes" id="UP001286313">
    <property type="component" value="Unassembled WGS sequence"/>
</dbReference>
<keyword evidence="3" id="KW-1185">Reference proteome</keyword>
<name>A0AAE1GIL1_PETCI</name>
<feature type="compositionally biased region" description="Basic residues" evidence="1">
    <location>
        <begin position="69"/>
        <end position="87"/>
    </location>
</feature>
<gene>
    <name evidence="2" type="ORF">Pcinc_003690</name>
</gene>
<reference evidence="2" key="1">
    <citation type="submission" date="2023-10" db="EMBL/GenBank/DDBJ databases">
        <title>Genome assemblies of two species of porcelain crab, Petrolisthes cinctipes and Petrolisthes manimaculis (Anomura: Porcellanidae).</title>
        <authorList>
            <person name="Angst P."/>
        </authorList>
    </citation>
    <scope>NUCLEOTIDE SEQUENCE</scope>
    <source>
        <strain evidence="2">PB745_01</strain>
        <tissue evidence="2">Gill</tissue>
    </source>
</reference>
<accession>A0AAE1GIL1</accession>
<proteinExistence type="predicted"/>